<feature type="region of interest" description="Disordered" evidence="1">
    <location>
        <begin position="181"/>
        <end position="206"/>
    </location>
</feature>
<organism evidence="2 3">
    <name type="scientific">Portunus trituberculatus</name>
    <name type="common">Swimming crab</name>
    <name type="synonym">Neptunus trituberculatus</name>
    <dbReference type="NCBI Taxonomy" id="210409"/>
    <lineage>
        <taxon>Eukaryota</taxon>
        <taxon>Metazoa</taxon>
        <taxon>Ecdysozoa</taxon>
        <taxon>Arthropoda</taxon>
        <taxon>Crustacea</taxon>
        <taxon>Multicrustacea</taxon>
        <taxon>Malacostraca</taxon>
        <taxon>Eumalacostraca</taxon>
        <taxon>Eucarida</taxon>
        <taxon>Decapoda</taxon>
        <taxon>Pleocyemata</taxon>
        <taxon>Brachyura</taxon>
        <taxon>Eubrachyura</taxon>
        <taxon>Portunoidea</taxon>
        <taxon>Portunidae</taxon>
        <taxon>Portuninae</taxon>
        <taxon>Portunus</taxon>
    </lineage>
</organism>
<dbReference type="AlphaFoldDB" id="A0A5B7E8Y6"/>
<evidence type="ECO:0000256" key="1">
    <source>
        <dbReference type="SAM" id="MobiDB-lite"/>
    </source>
</evidence>
<reference evidence="2 3" key="1">
    <citation type="submission" date="2019-05" db="EMBL/GenBank/DDBJ databases">
        <title>Another draft genome of Portunus trituberculatus and its Hox gene families provides insights of decapod evolution.</title>
        <authorList>
            <person name="Jeong J.-H."/>
            <person name="Song I."/>
            <person name="Kim S."/>
            <person name="Choi T."/>
            <person name="Kim D."/>
            <person name="Ryu S."/>
            <person name="Kim W."/>
        </authorList>
    </citation>
    <scope>NUCLEOTIDE SEQUENCE [LARGE SCALE GENOMIC DNA]</scope>
    <source>
        <tissue evidence="2">Muscle</tissue>
    </source>
</reference>
<feature type="region of interest" description="Disordered" evidence="1">
    <location>
        <begin position="58"/>
        <end position="87"/>
    </location>
</feature>
<dbReference type="EMBL" id="VSRR010002117">
    <property type="protein sequence ID" value="MPC29676.1"/>
    <property type="molecule type" value="Genomic_DNA"/>
</dbReference>
<feature type="compositionally biased region" description="Acidic residues" evidence="1">
    <location>
        <begin position="63"/>
        <end position="85"/>
    </location>
</feature>
<evidence type="ECO:0000313" key="3">
    <source>
        <dbReference type="Proteomes" id="UP000324222"/>
    </source>
</evidence>
<keyword evidence="3" id="KW-1185">Reference proteome</keyword>
<feature type="compositionally biased region" description="Gly residues" evidence="1">
    <location>
        <begin position="188"/>
        <end position="198"/>
    </location>
</feature>
<comment type="caution">
    <text evidence="2">The sequence shown here is derived from an EMBL/GenBank/DDBJ whole genome shotgun (WGS) entry which is preliminary data.</text>
</comment>
<name>A0A5B7E8Y6_PORTR</name>
<feature type="region of interest" description="Disordered" evidence="1">
    <location>
        <begin position="218"/>
        <end position="246"/>
    </location>
</feature>
<sequence>MASLQQRQPESFIKMVCFLSQKVHVDCSTGKVLAHLCPQIQVFYGQVELRGDTSRKLCLGNKEDEDEDEKEEEKEEEEEEEEEEERQVFLYDSDGGGIVYVCRVLNGRAGWREQVVRWWLGGGKPQTGLIISARNHATSDIKAVIGGEKSNGQLGGVGNVFFSRVSIVSVRFSPREAQWSTLPAGHRGASGEGRGPAGRGAHTPQRLSRRMLIITQVTGDTPFPPRPRTPKAAEPSRDKLLTTYRI</sequence>
<protein>
    <submittedName>
        <fullName evidence="2">Uncharacterized protein</fullName>
    </submittedName>
</protein>
<gene>
    <name evidence="2" type="ORF">E2C01_022924</name>
</gene>
<dbReference type="Proteomes" id="UP000324222">
    <property type="component" value="Unassembled WGS sequence"/>
</dbReference>
<proteinExistence type="predicted"/>
<evidence type="ECO:0000313" key="2">
    <source>
        <dbReference type="EMBL" id="MPC29676.1"/>
    </source>
</evidence>
<accession>A0A5B7E8Y6</accession>